<evidence type="ECO:0000259" key="3">
    <source>
        <dbReference type="PROSITE" id="PS51186"/>
    </source>
</evidence>
<keyword evidence="2" id="KW-0012">Acyltransferase</keyword>
<dbReference type="EMBL" id="CP030104">
    <property type="protein sequence ID" value="AWX44414.1"/>
    <property type="molecule type" value="Genomic_DNA"/>
</dbReference>
<sequence length="166" mass="19745">MIRHAKISEIKDILNLAKVCAEKMIANGIYQWNEHYPTKSIFLNDIERNELYVKEYDKRIIGTIVVSTYMDKEYVPVQWLTPNGKSTYIHRLSVHPSFQGQGFAQEMMSFAEEYSNRKNFKSVRLDTFSQNKRNQQFYEKRGYVRLGDIFFPKQSTHPFHCYELVL</sequence>
<dbReference type="PANTHER" id="PTHR43877:SF2">
    <property type="entry name" value="AMINOALKYLPHOSPHONATE N-ACETYLTRANSFERASE-RELATED"/>
    <property type="match status" value="1"/>
</dbReference>
<protein>
    <recommendedName>
        <fullName evidence="3">N-acetyltransferase domain-containing protein</fullName>
    </recommendedName>
</protein>
<dbReference type="OrthoDB" id="9796381at2"/>
<dbReference type="SUPFAM" id="SSF55729">
    <property type="entry name" value="Acyl-CoA N-acyltransferases (Nat)"/>
    <property type="match status" value="1"/>
</dbReference>
<dbReference type="GO" id="GO:0016747">
    <property type="term" value="F:acyltransferase activity, transferring groups other than amino-acyl groups"/>
    <property type="evidence" value="ECO:0007669"/>
    <property type="project" value="InterPro"/>
</dbReference>
<dbReference type="AlphaFoldDB" id="A0A2Z4LS61"/>
<dbReference type="CDD" id="cd04301">
    <property type="entry name" value="NAT_SF"/>
    <property type="match status" value="1"/>
</dbReference>
<dbReference type="Proteomes" id="UP000248536">
    <property type="component" value="Chromosome"/>
</dbReference>
<reference evidence="4 5" key="1">
    <citation type="submission" date="2018-06" db="EMBL/GenBank/DDBJ databases">
        <title>Spongiibacterium sp. HME9304 Genome sequencing and assembly.</title>
        <authorList>
            <person name="Kang H."/>
            <person name="Kim H."/>
            <person name="Joh K."/>
        </authorList>
    </citation>
    <scope>NUCLEOTIDE SEQUENCE [LARGE SCALE GENOMIC DNA]</scope>
    <source>
        <strain evidence="4 5">HME9304</strain>
    </source>
</reference>
<evidence type="ECO:0000313" key="5">
    <source>
        <dbReference type="Proteomes" id="UP000248536"/>
    </source>
</evidence>
<feature type="domain" description="N-acetyltransferase" evidence="3">
    <location>
        <begin position="1"/>
        <end position="166"/>
    </location>
</feature>
<evidence type="ECO:0000313" key="4">
    <source>
        <dbReference type="EMBL" id="AWX44414.1"/>
    </source>
</evidence>
<accession>A0A2Z4LS61</accession>
<dbReference type="PANTHER" id="PTHR43877">
    <property type="entry name" value="AMINOALKYLPHOSPHONATE N-ACETYLTRANSFERASE-RELATED-RELATED"/>
    <property type="match status" value="1"/>
</dbReference>
<dbReference type="Gene3D" id="3.40.630.30">
    <property type="match status" value="1"/>
</dbReference>
<dbReference type="RefSeq" id="WP_112377889.1">
    <property type="nucleotide sequence ID" value="NZ_CP030104.1"/>
</dbReference>
<proteinExistence type="predicted"/>
<evidence type="ECO:0000256" key="2">
    <source>
        <dbReference type="ARBA" id="ARBA00023315"/>
    </source>
</evidence>
<dbReference type="InterPro" id="IPR016181">
    <property type="entry name" value="Acyl_CoA_acyltransferase"/>
</dbReference>
<name>A0A2Z4LS61_9FLAO</name>
<dbReference type="KEGG" id="spon:HME9304_01415"/>
<gene>
    <name evidence="4" type="ORF">HME9304_01415</name>
</gene>
<dbReference type="InterPro" id="IPR000182">
    <property type="entry name" value="GNAT_dom"/>
</dbReference>
<organism evidence="4 5">
    <name type="scientific">Flagellimonas maritima</name>
    <dbReference type="NCBI Taxonomy" id="1383885"/>
    <lineage>
        <taxon>Bacteria</taxon>
        <taxon>Pseudomonadati</taxon>
        <taxon>Bacteroidota</taxon>
        <taxon>Flavobacteriia</taxon>
        <taxon>Flavobacteriales</taxon>
        <taxon>Flavobacteriaceae</taxon>
        <taxon>Flagellimonas</taxon>
    </lineage>
</organism>
<keyword evidence="1" id="KW-0808">Transferase</keyword>
<dbReference type="Pfam" id="PF00583">
    <property type="entry name" value="Acetyltransf_1"/>
    <property type="match status" value="1"/>
</dbReference>
<evidence type="ECO:0000256" key="1">
    <source>
        <dbReference type="ARBA" id="ARBA00022679"/>
    </source>
</evidence>
<dbReference type="PROSITE" id="PS51186">
    <property type="entry name" value="GNAT"/>
    <property type="match status" value="1"/>
</dbReference>
<keyword evidence="5" id="KW-1185">Reference proteome</keyword>
<dbReference type="InterPro" id="IPR050832">
    <property type="entry name" value="Bact_Acetyltransf"/>
</dbReference>